<sequence>MSQTLYETLISGISYAVQKSINEMARLAVQRTIDKKLWLSVASTCSRNKSTEAENIRPIGSDKENLLNRYVAALIIMRKPCPETEDDIDTLKTFKLVAKRYLQLGGTLQEIQDLYNKNTGKTRIIPQGTEKKPIQKKEEYTDKPVSTNNIVKDEPTQKDSYGGMGLFDDDDIFGDDTDDISNSELIQNIVGLDINADLTTVLIQQLGNKPRGWKFYKHTNDEYEKYMTADCAPDFEWRYKKYVKDVMKVIKLKNWTCYEVNAPTNWQISTFKIENLTDTLVRDQMQKYFDFYNNKKEPSKQKSPEEITKMIDERMQVYRQFVKGRKKQVNAINNDYVKKLFEEDESVYRVYLSPDTGVMLLVKREIEGLPYDDQDVYNYILTFTGNVNYNNDLRDKDYNKKLKERAKVQAKRKQTFLKMLHKYCGLGPSFSYTVLFDDDNYPYMVETCRLGNAEGVYRILQKRFYNHREHFSLYVQTPEHTEPDSIHELVQNKEHYHVELVRFIYGENKGKYPQVLPSDDYYIMFKPTEQGRARIDYMINNK</sequence>
<accession>A0ABZ0YZ89</accession>
<organism evidence="2 3">
    <name type="scientific">phage Lak_Megaphage_RVC_AP3_GC26</name>
    <dbReference type="NCBI Taxonomy" id="3109225"/>
    <lineage>
        <taxon>Viruses</taxon>
        <taxon>Duplodnaviria</taxon>
        <taxon>Heunggongvirae</taxon>
        <taxon>Uroviricota</taxon>
        <taxon>Caudoviricetes</taxon>
        <taxon>Caudoviricetes code 15 clade</taxon>
    </lineage>
</organism>
<evidence type="ECO:0000256" key="1">
    <source>
        <dbReference type="SAM" id="MobiDB-lite"/>
    </source>
</evidence>
<evidence type="ECO:0000313" key="2">
    <source>
        <dbReference type="EMBL" id="WQJ51138.1"/>
    </source>
</evidence>
<dbReference type="EMBL" id="OR769219">
    <property type="protein sequence ID" value="WQJ51138.1"/>
    <property type="molecule type" value="Genomic_DNA"/>
</dbReference>
<evidence type="ECO:0000313" key="3">
    <source>
        <dbReference type="Proteomes" id="UP001348805"/>
    </source>
</evidence>
<protein>
    <submittedName>
        <fullName evidence="2">Uncharacterized protein</fullName>
    </submittedName>
</protein>
<feature type="region of interest" description="Disordered" evidence="1">
    <location>
        <begin position="132"/>
        <end position="154"/>
    </location>
</feature>
<dbReference type="Proteomes" id="UP001348805">
    <property type="component" value="Segment"/>
</dbReference>
<feature type="compositionally biased region" description="Basic and acidic residues" evidence="1">
    <location>
        <begin position="132"/>
        <end position="142"/>
    </location>
</feature>
<name>A0ABZ0YZ89_9CAUD</name>
<proteinExistence type="predicted"/>
<reference evidence="2 3" key="1">
    <citation type="submission" date="2023-11" db="EMBL/GenBank/DDBJ databases">
        <authorList>
            <person name="Cook R."/>
            <person name="Crisci M."/>
            <person name="Pye H."/>
            <person name="Adriaenssens E."/>
            <person name="Santini J."/>
        </authorList>
    </citation>
    <scope>NUCLEOTIDE SEQUENCE [LARGE SCALE GENOMIC DNA]</scope>
    <source>
        <strain evidence="2">Lak_Megaphage_RVC_AP3_GC26</strain>
    </source>
</reference>
<keyword evidence="3" id="KW-1185">Reference proteome</keyword>